<keyword evidence="6" id="KW-1185">Reference proteome</keyword>
<name>A0ABD5Z4R3_9EURY</name>
<accession>A0ABD5Z4R3</accession>
<feature type="domain" description="DUF7490" evidence="4">
    <location>
        <begin position="42"/>
        <end position="145"/>
    </location>
</feature>
<dbReference type="GO" id="GO:0030115">
    <property type="term" value="C:S-layer"/>
    <property type="evidence" value="ECO:0007669"/>
    <property type="project" value="UniProtKB-SubCell"/>
</dbReference>
<proteinExistence type="predicted"/>
<dbReference type="InterPro" id="IPR055913">
    <property type="entry name" value="DUF7490"/>
</dbReference>
<dbReference type="InterPro" id="IPR026371">
    <property type="entry name" value="PGF_CTERM"/>
</dbReference>
<dbReference type="Proteomes" id="UP001596447">
    <property type="component" value="Unassembled WGS sequence"/>
</dbReference>
<protein>
    <submittedName>
        <fullName evidence="5">PGF-CTERM sorting domain-containing protein</fullName>
    </submittedName>
</protein>
<sequence>MNRERLLAGAVVALVCGAVLAAVLVPGATVSPRTEPDRPSHLDFREMTISPAQVSGETATLSVRSYVRHRGGTAENVTLLLRAVDSETGFVTARTPIDVGNVSADEELAINGSLTVERSGGYRIDAILYRNGSRVSVGRKTVSGLSALTPEYARSPVQFHDFGRVGLPPVAFSIDSAANNRTTLDVHAYLTNTGNRSGDLRVAFVARQADSNIVADRATVDVGAIRPGRTVSPSTTLEVPSEYNYYLDAVLWKDGVIVGVARSTAKLDPTETVPQNQTREEVELSVSDFEQSSERETAGEPERTRTASGASPGFGVPAAVVALAGVVIFTRRWSA</sequence>
<keyword evidence="3" id="KW-0812">Transmembrane</keyword>
<comment type="caution">
    <text evidence="5">The sequence shown here is derived from an EMBL/GenBank/DDBJ whole genome shotgun (WGS) entry which is preliminary data.</text>
</comment>
<dbReference type="Pfam" id="PF24318">
    <property type="entry name" value="DUF7490"/>
    <property type="match status" value="2"/>
</dbReference>
<dbReference type="NCBIfam" id="TIGR04126">
    <property type="entry name" value="PGF_CTERM"/>
    <property type="match status" value="1"/>
</dbReference>
<keyword evidence="3" id="KW-1133">Transmembrane helix</keyword>
<dbReference type="AlphaFoldDB" id="A0ABD5Z4R3"/>
<dbReference type="GO" id="GO:0005886">
    <property type="term" value="C:plasma membrane"/>
    <property type="evidence" value="ECO:0007669"/>
    <property type="project" value="UniProtKB-SubCell"/>
</dbReference>
<keyword evidence="1" id="KW-0732">Signal</keyword>
<feature type="domain" description="DUF7490" evidence="4">
    <location>
        <begin position="165"/>
        <end position="263"/>
    </location>
</feature>
<gene>
    <name evidence="5" type="ORF">ACFQJ9_12410</name>
</gene>
<feature type="region of interest" description="Disordered" evidence="2">
    <location>
        <begin position="269"/>
        <end position="311"/>
    </location>
</feature>
<evidence type="ECO:0000313" key="6">
    <source>
        <dbReference type="Proteomes" id="UP001596447"/>
    </source>
</evidence>
<evidence type="ECO:0000259" key="4">
    <source>
        <dbReference type="Pfam" id="PF24318"/>
    </source>
</evidence>
<feature type="transmembrane region" description="Helical" evidence="3">
    <location>
        <begin position="310"/>
        <end position="329"/>
    </location>
</feature>
<keyword evidence="3" id="KW-0472">Membrane</keyword>
<evidence type="ECO:0000313" key="5">
    <source>
        <dbReference type="EMBL" id="MFC7200202.1"/>
    </source>
</evidence>
<dbReference type="EMBL" id="JBHTAR010000011">
    <property type="protein sequence ID" value="MFC7200202.1"/>
    <property type="molecule type" value="Genomic_DNA"/>
</dbReference>
<reference evidence="5 6" key="1">
    <citation type="journal article" date="2019" name="Int. J. Syst. Evol. Microbiol.">
        <title>The Global Catalogue of Microorganisms (GCM) 10K type strain sequencing project: providing services to taxonomists for standard genome sequencing and annotation.</title>
        <authorList>
            <consortium name="The Broad Institute Genomics Platform"/>
            <consortium name="The Broad Institute Genome Sequencing Center for Infectious Disease"/>
            <person name="Wu L."/>
            <person name="Ma J."/>
        </authorList>
    </citation>
    <scope>NUCLEOTIDE SEQUENCE [LARGE SCALE GENOMIC DNA]</scope>
    <source>
        <strain evidence="5 6">XZGYJ-43</strain>
    </source>
</reference>
<evidence type="ECO:0000256" key="2">
    <source>
        <dbReference type="SAM" id="MobiDB-lite"/>
    </source>
</evidence>
<dbReference type="RefSeq" id="WP_279526990.1">
    <property type="nucleotide sequence ID" value="NZ_CP122312.1"/>
</dbReference>
<evidence type="ECO:0000256" key="3">
    <source>
        <dbReference type="SAM" id="Phobius"/>
    </source>
</evidence>
<evidence type="ECO:0000256" key="1">
    <source>
        <dbReference type="ARBA" id="ARBA00022729"/>
    </source>
</evidence>
<organism evidence="5 6">
    <name type="scientific">Halospeciosus flavus</name>
    <dbReference type="NCBI Taxonomy" id="3032283"/>
    <lineage>
        <taxon>Archaea</taxon>
        <taxon>Methanobacteriati</taxon>
        <taxon>Methanobacteriota</taxon>
        <taxon>Stenosarchaea group</taxon>
        <taxon>Halobacteria</taxon>
        <taxon>Halobacteriales</taxon>
        <taxon>Halobacteriaceae</taxon>
        <taxon>Halospeciosus</taxon>
    </lineage>
</organism>
<feature type="compositionally biased region" description="Basic and acidic residues" evidence="2">
    <location>
        <begin position="292"/>
        <end position="305"/>
    </location>
</feature>